<dbReference type="InterPro" id="IPR001763">
    <property type="entry name" value="Rhodanese-like_dom"/>
</dbReference>
<dbReference type="InterPro" id="IPR036873">
    <property type="entry name" value="Rhodanese-like_dom_sf"/>
</dbReference>
<gene>
    <name evidence="5" type="ORF">WG929_11060</name>
</gene>
<dbReference type="SMART" id="SM00248">
    <property type="entry name" value="ANK"/>
    <property type="match status" value="3"/>
</dbReference>
<dbReference type="SUPFAM" id="SSF52821">
    <property type="entry name" value="Rhodanese/Cell cycle control phosphatase"/>
    <property type="match status" value="1"/>
</dbReference>
<name>A0ABW8NJ51_9GAMM</name>
<protein>
    <submittedName>
        <fullName evidence="5">Ankyrin repeat domain-containing protein</fullName>
    </submittedName>
</protein>
<dbReference type="SMART" id="SM00450">
    <property type="entry name" value="RHOD"/>
    <property type="match status" value="1"/>
</dbReference>
<evidence type="ECO:0000313" key="5">
    <source>
        <dbReference type="EMBL" id="MFK4752949.1"/>
    </source>
</evidence>
<dbReference type="Pfam" id="PF12796">
    <property type="entry name" value="Ank_2"/>
    <property type="match status" value="1"/>
</dbReference>
<keyword evidence="1" id="KW-0677">Repeat</keyword>
<dbReference type="RefSeq" id="WP_369855504.1">
    <property type="nucleotide sequence ID" value="NZ_JBBKTX010000012.1"/>
</dbReference>
<dbReference type="InterPro" id="IPR036770">
    <property type="entry name" value="Ankyrin_rpt-contain_sf"/>
</dbReference>
<sequence>MTQWQTLSVTEAEAMLYDGPMLLLDMRDFRSYLSGHHPAALHLNDSNLRALIKHTARSVPVLIYCYHGHASQDMAQLFSDFGFTSCYSLDGGYEAWYPSISRPLDAISHELCGWLVDNEFDPTNLDQRGDNQNTALMQACREGNFAIAHELVMAGAGIDLVNKDGNNALWMACHSKNARIVKLLLDNDIDMDQQNDHGATALIYAVSIGHNPLVAQLLEAGADTSPTTLDDFSVLDVAASTSTLRLLQHHILPDNHPVNRFVA</sequence>
<feature type="repeat" description="ANK" evidence="3">
    <location>
        <begin position="197"/>
        <end position="229"/>
    </location>
</feature>
<reference evidence="5 6" key="1">
    <citation type="submission" date="2024-03" db="EMBL/GenBank/DDBJ databases">
        <title>High-quality draft genome sequence of Oceanobacter sp. wDCs-4.</title>
        <authorList>
            <person name="Dong C."/>
        </authorList>
    </citation>
    <scope>NUCLEOTIDE SEQUENCE [LARGE SCALE GENOMIC DNA]</scope>
    <source>
        <strain evidence="6">wDCs-4</strain>
    </source>
</reference>
<keyword evidence="6" id="KW-1185">Reference proteome</keyword>
<feature type="repeat" description="ANK" evidence="3">
    <location>
        <begin position="131"/>
        <end position="163"/>
    </location>
</feature>
<dbReference type="CDD" id="cd01444">
    <property type="entry name" value="GlpE_ST"/>
    <property type="match status" value="1"/>
</dbReference>
<evidence type="ECO:0000313" key="6">
    <source>
        <dbReference type="Proteomes" id="UP001620597"/>
    </source>
</evidence>
<dbReference type="InterPro" id="IPR002110">
    <property type="entry name" value="Ankyrin_rpt"/>
</dbReference>
<evidence type="ECO:0000256" key="2">
    <source>
        <dbReference type="ARBA" id="ARBA00023043"/>
    </source>
</evidence>
<keyword evidence="2 3" id="KW-0040">ANK repeat</keyword>
<dbReference type="InterPro" id="IPR023695">
    <property type="entry name" value="Thiosulf_sulfurTrfase"/>
</dbReference>
<dbReference type="PROSITE" id="PS50088">
    <property type="entry name" value="ANK_REPEAT"/>
    <property type="match status" value="3"/>
</dbReference>
<evidence type="ECO:0000259" key="4">
    <source>
        <dbReference type="PROSITE" id="PS50206"/>
    </source>
</evidence>
<evidence type="ECO:0000256" key="3">
    <source>
        <dbReference type="PROSITE-ProRule" id="PRU00023"/>
    </source>
</evidence>
<feature type="repeat" description="ANK" evidence="3">
    <location>
        <begin position="164"/>
        <end position="196"/>
    </location>
</feature>
<dbReference type="EMBL" id="JBBKTX010000012">
    <property type="protein sequence ID" value="MFK4752949.1"/>
    <property type="molecule type" value="Genomic_DNA"/>
</dbReference>
<dbReference type="SUPFAM" id="SSF48403">
    <property type="entry name" value="Ankyrin repeat"/>
    <property type="match status" value="1"/>
</dbReference>
<evidence type="ECO:0000256" key="1">
    <source>
        <dbReference type="ARBA" id="ARBA00022737"/>
    </source>
</evidence>
<dbReference type="PROSITE" id="PS50297">
    <property type="entry name" value="ANK_REP_REGION"/>
    <property type="match status" value="1"/>
</dbReference>
<dbReference type="Gene3D" id="1.25.40.20">
    <property type="entry name" value="Ankyrin repeat-containing domain"/>
    <property type="match status" value="1"/>
</dbReference>
<dbReference type="Gene3D" id="3.40.250.10">
    <property type="entry name" value="Rhodanese-like domain"/>
    <property type="match status" value="1"/>
</dbReference>
<organism evidence="5 6">
    <name type="scientific">Oceanobacter antarcticus</name>
    <dbReference type="NCBI Taxonomy" id="3133425"/>
    <lineage>
        <taxon>Bacteria</taxon>
        <taxon>Pseudomonadati</taxon>
        <taxon>Pseudomonadota</taxon>
        <taxon>Gammaproteobacteria</taxon>
        <taxon>Oceanospirillales</taxon>
        <taxon>Oceanospirillaceae</taxon>
        <taxon>Oceanobacter</taxon>
    </lineage>
</organism>
<accession>A0ABW8NJ51</accession>
<dbReference type="Pfam" id="PF00581">
    <property type="entry name" value="Rhodanese"/>
    <property type="match status" value="1"/>
</dbReference>
<dbReference type="PANTHER" id="PTHR24198">
    <property type="entry name" value="ANKYRIN REPEAT AND PROTEIN KINASE DOMAIN-CONTAINING PROTEIN"/>
    <property type="match status" value="1"/>
</dbReference>
<proteinExistence type="predicted"/>
<feature type="domain" description="Rhodanese" evidence="4">
    <location>
        <begin position="22"/>
        <end position="105"/>
    </location>
</feature>
<comment type="caution">
    <text evidence="5">The sequence shown here is derived from an EMBL/GenBank/DDBJ whole genome shotgun (WGS) entry which is preliminary data.</text>
</comment>
<dbReference type="PANTHER" id="PTHR24198:SF165">
    <property type="entry name" value="ANKYRIN REPEAT-CONTAINING PROTEIN-RELATED"/>
    <property type="match status" value="1"/>
</dbReference>
<dbReference type="Proteomes" id="UP001620597">
    <property type="component" value="Unassembled WGS sequence"/>
</dbReference>
<dbReference type="PROSITE" id="PS50206">
    <property type="entry name" value="RHODANESE_3"/>
    <property type="match status" value="1"/>
</dbReference>